<organism evidence="15 16">
    <name type="scientific">Chinchilla lanigera</name>
    <name type="common">Long-tailed chinchilla</name>
    <name type="synonym">Chinchilla villidera</name>
    <dbReference type="NCBI Taxonomy" id="34839"/>
    <lineage>
        <taxon>Eukaryota</taxon>
        <taxon>Metazoa</taxon>
        <taxon>Chordata</taxon>
        <taxon>Craniata</taxon>
        <taxon>Vertebrata</taxon>
        <taxon>Euteleostomi</taxon>
        <taxon>Mammalia</taxon>
        <taxon>Eutheria</taxon>
        <taxon>Euarchontoglires</taxon>
        <taxon>Glires</taxon>
        <taxon>Rodentia</taxon>
        <taxon>Hystricomorpha</taxon>
        <taxon>Chinchillidae</taxon>
        <taxon>Chinchilla</taxon>
    </lineage>
</organism>
<evidence type="ECO:0000256" key="13">
    <source>
        <dbReference type="SAM" id="Phobius"/>
    </source>
</evidence>
<accession>A0A8C2UU93</accession>
<keyword evidence="3" id="KW-0735">Signal-anchor</keyword>
<dbReference type="FunFam" id="3.10.250.10:FF:000011">
    <property type="entry name" value="Scavenger receptor class A member 5"/>
    <property type="match status" value="1"/>
</dbReference>
<comment type="caution">
    <text evidence="10">Lacks conserved residue(s) required for the propagation of feature annotation.</text>
</comment>
<dbReference type="PROSITE" id="PS50287">
    <property type="entry name" value="SRCR_2"/>
    <property type="match status" value="1"/>
</dbReference>
<dbReference type="Pfam" id="PF00530">
    <property type="entry name" value="SRCR"/>
    <property type="match status" value="1"/>
</dbReference>
<feature type="transmembrane region" description="Helical" evidence="13">
    <location>
        <begin position="47"/>
        <end position="67"/>
    </location>
</feature>
<feature type="compositionally biased region" description="Basic and acidic residues" evidence="12">
    <location>
        <begin position="362"/>
        <end position="374"/>
    </location>
</feature>
<dbReference type="GO" id="GO:0001664">
    <property type="term" value="F:G protein-coupled receptor binding"/>
    <property type="evidence" value="ECO:0007669"/>
    <property type="project" value="Ensembl"/>
</dbReference>
<keyword evidence="11" id="KW-0175">Coiled coil</keyword>
<dbReference type="SUPFAM" id="SSF56487">
    <property type="entry name" value="SRCR-like"/>
    <property type="match status" value="1"/>
</dbReference>
<evidence type="ECO:0000256" key="1">
    <source>
        <dbReference type="ARBA" id="ARBA00004606"/>
    </source>
</evidence>
<keyword evidence="7 10" id="KW-1015">Disulfide bond</keyword>
<evidence type="ECO:0000256" key="10">
    <source>
        <dbReference type="PROSITE-ProRule" id="PRU00196"/>
    </source>
</evidence>
<evidence type="ECO:0000256" key="12">
    <source>
        <dbReference type="SAM" id="MobiDB-lite"/>
    </source>
</evidence>
<feature type="compositionally biased region" description="Basic and acidic residues" evidence="12">
    <location>
        <begin position="237"/>
        <end position="246"/>
    </location>
</feature>
<dbReference type="Gene3D" id="3.10.250.10">
    <property type="entry name" value="SRCR-like domain"/>
    <property type="match status" value="1"/>
</dbReference>
<dbReference type="Pfam" id="PF01391">
    <property type="entry name" value="Collagen"/>
    <property type="match status" value="2"/>
</dbReference>
<dbReference type="PRINTS" id="PR00258">
    <property type="entry name" value="SPERACTRCPTR"/>
</dbReference>
<keyword evidence="2 13" id="KW-0812">Transmembrane</keyword>
<feature type="disulfide bond" evidence="10">
    <location>
        <begin position="514"/>
        <end position="524"/>
    </location>
</feature>
<dbReference type="GO" id="GO:0005581">
    <property type="term" value="C:collagen trimer"/>
    <property type="evidence" value="ECO:0007669"/>
    <property type="project" value="UniProtKB-KW"/>
</dbReference>
<comment type="subcellular location">
    <subcellularLocation>
        <location evidence="1">Membrane</location>
        <topology evidence="1">Single-pass type II membrane protein</topology>
    </subcellularLocation>
</comment>
<evidence type="ECO:0000256" key="11">
    <source>
        <dbReference type="SAM" id="Coils"/>
    </source>
</evidence>
<name>A0A8C2UU93_CHILA</name>
<keyword evidence="16" id="KW-1185">Reference proteome</keyword>
<feature type="coiled-coil region" evidence="11">
    <location>
        <begin position="109"/>
        <end position="136"/>
    </location>
</feature>
<reference evidence="15" key="1">
    <citation type="submission" date="2025-08" db="UniProtKB">
        <authorList>
            <consortium name="Ensembl"/>
        </authorList>
    </citation>
    <scope>IDENTIFICATION</scope>
</reference>
<evidence type="ECO:0000256" key="5">
    <source>
        <dbReference type="ARBA" id="ARBA00023119"/>
    </source>
</evidence>
<feature type="compositionally biased region" description="Basic and acidic residues" evidence="12">
    <location>
        <begin position="431"/>
        <end position="443"/>
    </location>
</feature>
<evidence type="ECO:0000313" key="15">
    <source>
        <dbReference type="Ensembl" id="ENSCLAP00000005328.1"/>
    </source>
</evidence>
<dbReference type="GO" id="GO:0043277">
    <property type="term" value="P:apoptotic cell clearance"/>
    <property type="evidence" value="ECO:0007669"/>
    <property type="project" value="Ensembl"/>
</dbReference>
<evidence type="ECO:0000256" key="2">
    <source>
        <dbReference type="ARBA" id="ARBA00022692"/>
    </source>
</evidence>
<dbReference type="InterPro" id="IPR050938">
    <property type="entry name" value="Collagen_Structural_Proteins"/>
</dbReference>
<dbReference type="InterPro" id="IPR036772">
    <property type="entry name" value="SRCR-like_dom_sf"/>
</dbReference>
<keyword evidence="4 13" id="KW-1133">Transmembrane helix</keyword>
<keyword evidence="8" id="KW-0675">Receptor</keyword>
<evidence type="ECO:0000256" key="4">
    <source>
        <dbReference type="ARBA" id="ARBA00022989"/>
    </source>
</evidence>
<dbReference type="OMA" id="GMFGIKG"/>
<evidence type="ECO:0000313" key="16">
    <source>
        <dbReference type="Proteomes" id="UP000694398"/>
    </source>
</evidence>
<feature type="region of interest" description="Disordered" evidence="12">
    <location>
        <begin position="147"/>
        <end position="324"/>
    </location>
</feature>
<proteinExistence type="predicted"/>
<keyword evidence="6 13" id="KW-0472">Membrane</keyword>
<sequence length="545" mass="55347">MESNVTLKEEEFLGSTEGATFDQTMMPVMESFEINDLKPRKKNGVNFIMTTVIIIYLILLTAAAVLLEFQVQELQWRLQILETYNCSNETFALPEKSFSFLRLAHPVHKAQSALRLQDLQAQITEVQARQEHMLQRVEDFTRNAELHGIKGEQGAPGPKGTAGVPGRPGEKGDKGAVGPAGSPGLLGLQGPPGRKGDPGLQGPKGVPGEQGAAGIAGPQGEKGSKGDGGFIGPKGETGAKGDKGDLGHPGSKGNMGMKGDTGVMGPPGPQGSKGDSGKPGLPGVAGSPGAKGDRGQAGAPGVPGPPGAAGPLGPKGERGSPGTAGVAGEILHLTVGLGSDVWALPSPDALYGVCLLGAPGRPGDRGPEGVKGSKGDPGMQGQKGTKGESGVPGSVGAKGERGIPGLVGSQGAPGAVGQKGDQGEKGSSGQKGEKGVKGERGEKGSYASSVRIVGSSARGRAEVYYENIWGTICDDGWDNSDATVFCRMLGYSRGKALGSYGGGTGKIWLDDVACQGSESTLWSCNKSAWGSHNCGHSEDAGVECS</sequence>
<evidence type="ECO:0000256" key="7">
    <source>
        <dbReference type="ARBA" id="ARBA00023157"/>
    </source>
</evidence>
<dbReference type="Ensembl" id="ENSCLAT00000005424.1">
    <property type="protein sequence ID" value="ENSCLAP00000005328.1"/>
    <property type="gene ID" value="ENSCLAG00000003783.1"/>
</dbReference>
<evidence type="ECO:0000256" key="8">
    <source>
        <dbReference type="ARBA" id="ARBA00023170"/>
    </source>
</evidence>
<dbReference type="GeneTree" id="ENSGT00950000183074"/>
<protein>
    <submittedName>
        <fullName evidence="15">Macrophage receptor with collagenous structure</fullName>
    </submittedName>
</protein>
<gene>
    <name evidence="15" type="primary">MARCO</name>
</gene>
<evidence type="ECO:0000259" key="14">
    <source>
        <dbReference type="PROSITE" id="PS50287"/>
    </source>
</evidence>
<keyword evidence="5" id="KW-0176">Collagen</keyword>
<dbReference type="SMART" id="SM00202">
    <property type="entry name" value="SR"/>
    <property type="match status" value="1"/>
</dbReference>
<feature type="domain" description="SRCR" evidence="14">
    <location>
        <begin position="450"/>
        <end position="545"/>
    </location>
</feature>
<dbReference type="AlphaFoldDB" id="A0A8C2UU93"/>
<evidence type="ECO:0000256" key="3">
    <source>
        <dbReference type="ARBA" id="ARBA00022968"/>
    </source>
</evidence>
<dbReference type="InterPro" id="IPR008160">
    <property type="entry name" value="Collagen"/>
</dbReference>
<feature type="region of interest" description="Disordered" evidence="12">
    <location>
        <begin position="362"/>
        <end position="447"/>
    </location>
</feature>
<dbReference type="PANTHER" id="PTHR37456:SF6">
    <property type="entry name" value="COLLAGEN ALPHA-1(XXIII) CHAIN-LIKE ISOFORM X2"/>
    <property type="match status" value="1"/>
</dbReference>
<dbReference type="PANTHER" id="PTHR37456">
    <property type="entry name" value="SI:CH211-266K2.1"/>
    <property type="match status" value="1"/>
</dbReference>
<reference evidence="15" key="2">
    <citation type="submission" date="2025-09" db="UniProtKB">
        <authorList>
            <consortium name="Ensembl"/>
        </authorList>
    </citation>
    <scope>IDENTIFICATION</scope>
</reference>
<dbReference type="InterPro" id="IPR001190">
    <property type="entry name" value="SRCR"/>
</dbReference>
<keyword evidence="9" id="KW-0325">Glycoprotein</keyword>
<dbReference type="GO" id="GO:0016020">
    <property type="term" value="C:membrane"/>
    <property type="evidence" value="ECO:0007669"/>
    <property type="project" value="UniProtKB-SubCell"/>
</dbReference>
<dbReference type="Proteomes" id="UP000694398">
    <property type="component" value="Unassembled WGS sequence"/>
</dbReference>
<evidence type="ECO:0000256" key="6">
    <source>
        <dbReference type="ARBA" id="ARBA00023136"/>
    </source>
</evidence>
<evidence type="ECO:0000256" key="9">
    <source>
        <dbReference type="ARBA" id="ARBA00023180"/>
    </source>
</evidence>
<feature type="compositionally biased region" description="Low complexity" evidence="12">
    <location>
        <begin position="176"/>
        <end position="192"/>
    </location>
</feature>
<dbReference type="PROSITE" id="PS00420">
    <property type="entry name" value="SRCR_1"/>
    <property type="match status" value="1"/>
</dbReference>